<feature type="region of interest" description="Disordered" evidence="1">
    <location>
        <begin position="742"/>
        <end position="763"/>
    </location>
</feature>
<evidence type="ECO:0000256" key="1">
    <source>
        <dbReference type="SAM" id="MobiDB-lite"/>
    </source>
</evidence>
<feature type="domain" description="CCHC-type" evidence="2">
    <location>
        <begin position="67"/>
        <end position="83"/>
    </location>
</feature>
<feature type="region of interest" description="Disordered" evidence="1">
    <location>
        <begin position="678"/>
        <end position="703"/>
    </location>
</feature>
<evidence type="ECO:0000313" key="3">
    <source>
        <dbReference type="EMBL" id="KAG0529482.1"/>
    </source>
</evidence>
<dbReference type="EMBL" id="CM027684">
    <property type="protein sequence ID" value="KAG0529482.1"/>
    <property type="molecule type" value="Genomic_DNA"/>
</dbReference>
<dbReference type="InterPro" id="IPR001878">
    <property type="entry name" value="Znf_CCHC"/>
</dbReference>
<dbReference type="PANTHER" id="PTHR33087:SF21">
    <property type="entry name" value="OS03G0782100 PROTEIN"/>
    <property type="match status" value="1"/>
</dbReference>
<sequence length="860" mass="95319">MGSGGSVASGVNTKQGEPVSPRWQEAKTGRRRRALTVPHRVFDAQASTRGRSSTDAKLAFKSRFAGKCFRCLASDHRIAHCRDPLRCILCKRSGHTSRTCPSARPRIIPEHLRARLTFPPESIHSRIVFPPLQPSTRPVTRDPVPRKVHKEEKKAMEYEYVPGRAPQRPARRCINLMSTETMYREATRLRAHAVIISVPLEARRATAQVVKHALAAQLRLSYQVSVTRYNATEYVADFEAPPEKERAVGLELLNVGGALCPIRPWLSAGSGQEVQWWYHVKVVLEHVPLEAWNEEGVKLILGDSCIFDRFDRKTEARETSRFLGCWVWMHDPDDLPLAMEYIVFAARAGRAVEIAGLPTATRLPASPPTGMVGDKVILVHLAGYEDWTPRSPVASSRTSSEHGSSAPTVVPFVWSEGVPDDRQGQGRQTRLVTCRAPTAQHAPRHEDSDDDDDLREPPRRNNVPRSSRARGFFPNCASERAVRVRSRSPPSYRRKDAGLCRAVDGAGLRLDGDYYSEEDGAGRGRRLSRSPSAVTRRRDTVQHRSEDWERRRSRSPVRPSQAWRDPLLDTFRCNDGDVQSRSSSFSAGEDPMVHELRCSQATPGLCYSPPRSPNAPVRSPEYRPVSTLWRPVRGANEVVFGPGVQLQGTEGEMDPTADISDQVTRMEIDGADQANMQGPGCGEGSVSDGEGPGGQGLRTPGMRRAVRTAKQTADLGPMGTYDTFVAGMFRAVPAPLLPAPVPVPSSDRGRRGANAPCRSSSRLAAQASPYPVAERAHHKLMKDLSFLNSRPPAAPDAAVTAYIDMYGGTSPSRQCASSGRRPVWETRSSPRRWRQSQLRQDWRRRPEQGAMLCSCFSFNV</sequence>
<dbReference type="AlphaFoldDB" id="A0A921UEX1"/>
<feature type="region of interest" description="Disordered" evidence="1">
    <location>
        <begin position="511"/>
        <end position="568"/>
    </location>
</feature>
<dbReference type="SMART" id="SM00343">
    <property type="entry name" value="ZnF_C2HC"/>
    <property type="match status" value="2"/>
</dbReference>
<dbReference type="InterPro" id="IPR053253">
    <property type="entry name" value="Sex_diff_modulator"/>
</dbReference>
<comment type="caution">
    <text evidence="3">The sequence shown here is derived from an EMBL/GenBank/DDBJ whole genome shotgun (WGS) entry which is preliminary data.</text>
</comment>
<organism evidence="3 4">
    <name type="scientific">Sorghum bicolor</name>
    <name type="common">Sorghum</name>
    <name type="synonym">Sorghum vulgare</name>
    <dbReference type="NCBI Taxonomy" id="4558"/>
    <lineage>
        <taxon>Eukaryota</taxon>
        <taxon>Viridiplantae</taxon>
        <taxon>Streptophyta</taxon>
        <taxon>Embryophyta</taxon>
        <taxon>Tracheophyta</taxon>
        <taxon>Spermatophyta</taxon>
        <taxon>Magnoliopsida</taxon>
        <taxon>Liliopsida</taxon>
        <taxon>Poales</taxon>
        <taxon>Poaceae</taxon>
        <taxon>PACMAD clade</taxon>
        <taxon>Panicoideae</taxon>
        <taxon>Andropogonodae</taxon>
        <taxon>Andropogoneae</taxon>
        <taxon>Sorghinae</taxon>
        <taxon>Sorghum</taxon>
    </lineage>
</organism>
<dbReference type="GO" id="GO:0008270">
    <property type="term" value="F:zinc ion binding"/>
    <property type="evidence" value="ECO:0007669"/>
    <property type="project" value="InterPro"/>
</dbReference>
<dbReference type="Gene3D" id="4.10.60.10">
    <property type="entry name" value="Zinc finger, CCHC-type"/>
    <property type="match status" value="1"/>
</dbReference>
<evidence type="ECO:0000313" key="4">
    <source>
        <dbReference type="Proteomes" id="UP000807115"/>
    </source>
</evidence>
<accession>A0A921UEX1</accession>
<dbReference type="PANTHER" id="PTHR33087">
    <property type="entry name" value="OS07G0539200 PROTEIN"/>
    <property type="match status" value="1"/>
</dbReference>
<dbReference type="InterPro" id="IPR036875">
    <property type="entry name" value="Znf_CCHC_sf"/>
</dbReference>
<reference evidence="3" key="2">
    <citation type="submission" date="2020-10" db="EMBL/GenBank/DDBJ databases">
        <authorList>
            <person name="Cooper E.A."/>
            <person name="Brenton Z.W."/>
            <person name="Flinn B.S."/>
            <person name="Jenkins J."/>
            <person name="Shu S."/>
            <person name="Flowers D."/>
            <person name="Luo F."/>
            <person name="Wang Y."/>
            <person name="Xia P."/>
            <person name="Barry K."/>
            <person name="Daum C."/>
            <person name="Lipzen A."/>
            <person name="Yoshinaga Y."/>
            <person name="Schmutz J."/>
            <person name="Saski C."/>
            <person name="Vermerris W."/>
            <person name="Kresovich S."/>
        </authorList>
    </citation>
    <scope>NUCLEOTIDE SEQUENCE</scope>
</reference>
<evidence type="ECO:0000259" key="2">
    <source>
        <dbReference type="SMART" id="SM00343"/>
    </source>
</evidence>
<feature type="region of interest" description="Disordered" evidence="1">
    <location>
        <begin position="1"/>
        <end position="32"/>
    </location>
</feature>
<dbReference type="SUPFAM" id="SSF57756">
    <property type="entry name" value="Retrovirus zinc finger-like domains"/>
    <property type="match status" value="1"/>
</dbReference>
<gene>
    <name evidence="3" type="ORF">BDA96_05G102100</name>
</gene>
<name>A0A921UEX1_SORBI</name>
<feature type="region of interest" description="Disordered" evidence="1">
    <location>
        <begin position="415"/>
        <end position="472"/>
    </location>
</feature>
<feature type="compositionally biased region" description="Basic and acidic residues" evidence="1">
    <location>
        <begin position="536"/>
        <end position="550"/>
    </location>
</feature>
<feature type="domain" description="CCHC-type" evidence="2">
    <location>
        <begin position="86"/>
        <end position="102"/>
    </location>
</feature>
<proteinExistence type="predicted"/>
<dbReference type="GO" id="GO:0003676">
    <property type="term" value="F:nucleic acid binding"/>
    <property type="evidence" value="ECO:0007669"/>
    <property type="project" value="InterPro"/>
</dbReference>
<dbReference type="Proteomes" id="UP000807115">
    <property type="component" value="Chromosome 5"/>
</dbReference>
<protein>
    <recommendedName>
        <fullName evidence="2">CCHC-type domain-containing protein</fullName>
    </recommendedName>
</protein>
<reference evidence="3" key="1">
    <citation type="journal article" date="2019" name="BMC Genomics">
        <title>A new reference genome for Sorghum bicolor reveals high levels of sequence similarity between sweet and grain genotypes: implications for the genetics of sugar metabolism.</title>
        <authorList>
            <person name="Cooper E.A."/>
            <person name="Brenton Z.W."/>
            <person name="Flinn B.S."/>
            <person name="Jenkins J."/>
            <person name="Shu S."/>
            <person name="Flowers D."/>
            <person name="Luo F."/>
            <person name="Wang Y."/>
            <person name="Xia P."/>
            <person name="Barry K."/>
            <person name="Daum C."/>
            <person name="Lipzen A."/>
            <person name="Yoshinaga Y."/>
            <person name="Schmutz J."/>
            <person name="Saski C."/>
            <person name="Vermerris W."/>
            <person name="Kresovich S."/>
        </authorList>
    </citation>
    <scope>NUCLEOTIDE SEQUENCE</scope>
</reference>
<feature type="compositionally biased region" description="Low complexity" evidence="1">
    <location>
        <begin position="460"/>
        <end position="470"/>
    </location>
</feature>